<sequence length="359" mass="38429">MKSRVFLPLFCALALSAGMCSTLSAAAEREVSVVTPESVALKDVLALSGTVTARRQAMLSPRMDGLVSELQVDAGDRVEQAAILMRLDTALIERELDLAKASTAEARAAAAEAERLVEEATRLRGDNFIPATELASREAARAAATEALGAAIAREQLVREQLKRHALPAPFAGVIAERMTENGEWVNRGDPVFRLVATHPVWIDVNVPQEHFGRLSIGTPVRILPDTTPGEALEGRIVALVPVSDLQARSFLARIAADDPDVSLFPGTSATAEIQSDSAGRGLALPRQAVVAHPDGGRSIFVIDDEGRASRRAIRIVEESADRVIVEDKLPSNARVVVRGSQRLRSGDPVKVVNDPVSR</sequence>
<evidence type="ECO:0000259" key="4">
    <source>
        <dbReference type="Pfam" id="PF25954"/>
    </source>
</evidence>
<dbReference type="Gene3D" id="2.40.30.170">
    <property type="match status" value="1"/>
</dbReference>
<evidence type="ECO:0000259" key="5">
    <source>
        <dbReference type="Pfam" id="PF25973"/>
    </source>
</evidence>
<dbReference type="PANTHER" id="PTHR30469:SF38">
    <property type="entry name" value="HLYD FAMILY SECRETION PROTEIN"/>
    <property type="match status" value="1"/>
</dbReference>
<comment type="caution">
    <text evidence="6">The sequence shown here is derived from an EMBL/GenBank/DDBJ whole genome shotgun (WGS) entry which is preliminary data.</text>
</comment>
<dbReference type="InterPro" id="IPR006143">
    <property type="entry name" value="RND_pump_MFP"/>
</dbReference>
<dbReference type="GO" id="GO:1990281">
    <property type="term" value="C:efflux pump complex"/>
    <property type="evidence" value="ECO:0007669"/>
    <property type="project" value="TreeGrafter"/>
</dbReference>
<dbReference type="Pfam" id="PF25973">
    <property type="entry name" value="BSH_CzcB"/>
    <property type="match status" value="1"/>
</dbReference>
<name>A0A4R2KP37_9GAMM</name>
<evidence type="ECO:0000256" key="3">
    <source>
        <dbReference type="SAM" id="SignalP"/>
    </source>
</evidence>
<dbReference type="Pfam" id="PF25954">
    <property type="entry name" value="Beta-barrel_RND_2"/>
    <property type="match status" value="1"/>
</dbReference>
<keyword evidence="3" id="KW-0732">Signal</keyword>
<dbReference type="EMBL" id="SLWX01000013">
    <property type="protein sequence ID" value="TCO74502.1"/>
    <property type="molecule type" value="Genomic_DNA"/>
</dbReference>
<feature type="coiled-coil region" evidence="2">
    <location>
        <begin position="99"/>
        <end position="126"/>
    </location>
</feature>
<comment type="similarity">
    <text evidence="1">Belongs to the membrane fusion protein (MFP) (TC 8.A.1) family.</text>
</comment>
<dbReference type="InterPro" id="IPR058792">
    <property type="entry name" value="Beta-barrel_RND_2"/>
</dbReference>
<dbReference type="PANTHER" id="PTHR30469">
    <property type="entry name" value="MULTIDRUG RESISTANCE PROTEIN MDTA"/>
    <property type="match status" value="1"/>
</dbReference>
<proteinExistence type="inferred from homology"/>
<organism evidence="6 7">
    <name type="scientific">Chromatocurvus halotolerans</name>
    <dbReference type="NCBI Taxonomy" id="1132028"/>
    <lineage>
        <taxon>Bacteria</taxon>
        <taxon>Pseudomonadati</taxon>
        <taxon>Pseudomonadota</taxon>
        <taxon>Gammaproteobacteria</taxon>
        <taxon>Cellvibrionales</taxon>
        <taxon>Halieaceae</taxon>
        <taxon>Chromatocurvus</taxon>
    </lineage>
</organism>
<protein>
    <submittedName>
        <fullName evidence="6">RND family efflux transporter MFP subunit</fullName>
    </submittedName>
</protein>
<dbReference type="InterPro" id="IPR058647">
    <property type="entry name" value="BSH_CzcB-like"/>
</dbReference>
<dbReference type="Proteomes" id="UP000294980">
    <property type="component" value="Unassembled WGS sequence"/>
</dbReference>
<dbReference type="GO" id="GO:0015562">
    <property type="term" value="F:efflux transmembrane transporter activity"/>
    <property type="evidence" value="ECO:0007669"/>
    <property type="project" value="TreeGrafter"/>
</dbReference>
<reference evidence="6 7" key="1">
    <citation type="submission" date="2019-03" db="EMBL/GenBank/DDBJ databases">
        <title>Genomic Encyclopedia of Type Strains, Phase IV (KMG-IV): sequencing the most valuable type-strain genomes for metagenomic binning, comparative biology and taxonomic classification.</title>
        <authorList>
            <person name="Goeker M."/>
        </authorList>
    </citation>
    <scope>NUCLEOTIDE SEQUENCE [LARGE SCALE GENOMIC DNA]</scope>
    <source>
        <strain evidence="6 7">DSM 23344</strain>
    </source>
</reference>
<dbReference type="NCBIfam" id="TIGR01730">
    <property type="entry name" value="RND_mfp"/>
    <property type="match status" value="1"/>
</dbReference>
<dbReference type="SUPFAM" id="SSF111369">
    <property type="entry name" value="HlyD-like secretion proteins"/>
    <property type="match status" value="1"/>
</dbReference>
<feature type="domain" description="CzcB-like barrel-sandwich hybrid" evidence="5">
    <location>
        <begin position="56"/>
        <end position="195"/>
    </location>
</feature>
<keyword evidence="2" id="KW-0175">Coiled coil</keyword>
<feature type="domain" description="CusB-like beta-barrel" evidence="4">
    <location>
        <begin position="200"/>
        <end position="277"/>
    </location>
</feature>
<accession>A0A4R2KP37</accession>
<evidence type="ECO:0000313" key="6">
    <source>
        <dbReference type="EMBL" id="TCO74502.1"/>
    </source>
</evidence>
<dbReference type="Gene3D" id="2.40.50.100">
    <property type="match status" value="1"/>
</dbReference>
<feature type="chain" id="PRO_5020339680" evidence="3">
    <location>
        <begin position="27"/>
        <end position="359"/>
    </location>
</feature>
<gene>
    <name evidence="6" type="ORF">EV688_11356</name>
</gene>
<dbReference type="Gene3D" id="1.10.287.470">
    <property type="entry name" value="Helix hairpin bin"/>
    <property type="match status" value="1"/>
</dbReference>
<evidence type="ECO:0000256" key="1">
    <source>
        <dbReference type="ARBA" id="ARBA00009477"/>
    </source>
</evidence>
<dbReference type="AlphaFoldDB" id="A0A4R2KP37"/>
<feature type="signal peptide" evidence="3">
    <location>
        <begin position="1"/>
        <end position="26"/>
    </location>
</feature>
<keyword evidence="7" id="KW-1185">Reference proteome</keyword>
<evidence type="ECO:0000256" key="2">
    <source>
        <dbReference type="SAM" id="Coils"/>
    </source>
</evidence>
<evidence type="ECO:0000313" key="7">
    <source>
        <dbReference type="Proteomes" id="UP000294980"/>
    </source>
</evidence>
<dbReference type="Gene3D" id="2.40.420.20">
    <property type="match status" value="1"/>
</dbReference>